<dbReference type="PANTHER" id="PTHR10492">
    <property type="match status" value="1"/>
</dbReference>
<evidence type="ECO:0000259" key="3">
    <source>
        <dbReference type="Pfam" id="PF14214"/>
    </source>
</evidence>
<dbReference type="GO" id="GO:0006281">
    <property type="term" value="P:DNA repair"/>
    <property type="evidence" value="ECO:0007669"/>
    <property type="project" value="UniProtKB-KW"/>
</dbReference>
<keyword evidence="1" id="KW-0234">DNA repair</keyword>
<comment type="cofactor">
    <cofactor evidence="1">
        <name>Mg(2+)</name>
        <dbReference type="ChEBI" id="CHEBI:18420"/>
    </cofactor>
</comment>
<dbReference type="GO" id="GO:0016787">
    <property type="term" value="F:hydrolase activity"/>
    <property type="evidence" value="ECO:0007669"/>
    <property type="project" value="UniProtKB-KW"/>
</dbReference>
<dbReference type="Gene3D" id="3.40.50.300">
    <property type="entry name" value="P-loop containing nucleotide triphosphate hydrolases"/>
    <property type="match status" value="1"/>
</dbReference>
<reference evidence="5 6" key="1">
    <citation type="journal article" date="2010" name="Nature">
        <title>Genome sequence of the palaeopolyploid soybean.</title>
        <authorList>
            <person name="Schmutz J."/>
            <person name="Cannon S.B."/>
            <person name="Schlueter J."/>
            <person name="Ma J."/>
            <person name="Mitros T."/>
            <person name="Nelson W."/>
            <person name="Hyten D.L."/>
            <person name="Song Q."/>
            <person name="Thelen J.J."/>
            <person name="Cheng J."/>
            <person name="Xu D."/>
            <person name="Hellsten U."/>
            <person name="May G.D."/>
            <person name="Yu Y."/>
            <person name="Sakurai T."/>
            <person name="Umezawa T."/>
            <person name="Bhattacharyya M.K."/>
            <person name="Sandhu D."/>
            <person name="Valliyodan B."/>
            <person name="Lindquist E."/>
            <person name="Peto M."/>
            <person name="Grant D."/>
            <person name="Shu S."/>
            <person name="Goodstein D."/>
            <person name="Barry K."/>
            <person name="Futrell-Griggs M."/>
            <person name="Abernathy B."/>
            <person name="Du J."/>
            <person name="Tian Z."/>
            <person name="Zhu L."/>
            <person name="Gill N."/>
            <person name="Joshi T."/>
            <person name="Libault M."/>
            <person name="Sethuraman A."/>
            <person name="Zhang X.-C."/>
            <person name="Shinozaki K."/>
            <person name="Nguyen H.T."/>
            <person name="Wing R.A."/>
            <person name="Cregan P."/>
            <person name="Specht J."/>
            <person name="Grimwood J."/>
            <person name="Rokhsar D."/>
            <person name="Stacey G."/>
            <person name="Shoemaker R.C."/>
            <person name="Jackson S.A."/>
        </authorList>
    </citation>
    <scope>NUCLEOTIDE SEQUENCE</scope>
    <source>
        <strain evidence="6">cv. Williams 82</strain>
        <tissue evidence="5">Callus</tissue>
    </source>
</reference>
<dbReference type="Proteomes" id="UP000008827">
    <property type="component" value="Chromosome 13"/>
</dbReference>
<name>A0A0R0GTV4_SOYBN</name>
<dbReference type="InterPro" id="IPR010285">
    <property type="entry name" value="DNA_helicase_pif1-like_DEAD"/>
</dbReference>
<keyword evidence="1" id="KW-0378">Hydrolase</keyword>
<evidence type="ECO:0000313" key="5">
    <source>
        <dbReference type="EMBL" id="KRH17727.1"/>
    </source>
</evidence>
<keyword evidence="1" id="KW-0347">Helicase</keyword>
<dbReference type="GO" id="GO:0043139">
    <property type="term" value="F:5'-3' DNA helicase activity"/>
    <property type="evidence" value="ECO:0007669"/>
    <property type="project" value="UniProtKB-EC"/>
</dbReference>
<evidence type="ECO:0000313" key="6">
    <source>
        <dbReference type="EnsemblPlants" id="KRH17727"/>
    </source>
</evidence>
<evidence type="ECO:0000256" key="1">
    <source>
        <dbReference type="RuleBase" id="RU363044"/>
    </source>
</evidence>
<dbReference type="Pfam" id="PF21530">
    <property type="entry name" value="Pif1_2B_dom"/>
    <property type="match status" value="1"/>
</dbReference>
<keyword evidence="1" id="KW-0547">Nucleotide-binding</keyword>
<dbReference type="GO" id="GO:0006310">
    <property type="term" value="P:DNA recombination"/>
    <property type="evidence" value="ECO:0007669"/>
    <property type="project" value="UniProtKB-KW"/>
</dbReference>
<proteinExistence type="inferred from homology"/>
<evidence type="ECO:0000259" key="4">
    <source>
        <dbReference type="Pfam" id="PF21530"/>
    </source>
</evidence>
<dbReference type="InterPro" id="IPR049163">
    <property type="entry name" value="Pif1-like_2B_dom"/>
</dbReference>
<reference evidence="6" key="2">
    <citation type="submission" date="2018-02" db="UniProtKB">
        <authorList>
            <consortium name="EnsemblPlants"/>
        </authorList>
    </citation>
    <scope>IDENTIFICATION</scope>
    <source>
        <strain evidence="6">Williams 82</strain>
    </source>
</reference>
<evidence type="ECO:0000259" key="2">
    <source>
        <dbReference type="Pfam" id="PF05970"/>
    </source>
</evidence>
<dbReference type="Pfam" id="PF05970">
    <property type="entry name" value="PIF1"/>
    <property type="match status" value="1"/>
</dbReference>
<dbReference type="PANTHER" id="PTHR10492:SF78">
    <property type="entry name" value="ATP-DEPENDENT DNA HELICASE"/>
    <property type="match status" value="1"/>
</dbReference>
<gene>
    <name evidence="5" type="ORF">GLYMA_13G010300</name>
</gene>
<dbReference type="InterPro" id="IPR027417">
    <property type="entry name" value="P-loop_NTPase"/>
</dbReference>
<sequence length="786" mass="90395">MPLFIVRTENLTLQLISDREKDGRVYNLPIILEVVAVIIGDASQPINRDIILKKKQADESQHANCGKRIILLSSFVGSRMYMDQLYFDGMTICSSVGFLDLFLNFTCNPYWPKIQRSVSALNLTIQDRPNIVTRIFKLKLEQLIGLSHAHILIFLHPANKYPSPTDIDTVILAEIPDAIEQPKLYECVKYHMMHGPCGHANRKSPCIKYGKYGFPIYRRRNDGKFIEKNHIALDNRYVVPCNPNLLLKYDDNIDALLSKPIVKESMFTWLQANSIFNEGKHLTYVQFITKFTYVAKDRCWKPRKGGYTIERLNWVPPSTGELYYLRMMFAMEYIGALREAYHSSSCQFLRRLFVTMLISNSIKRPDHVWSETLEYLIDSILHDQRMITNIPDLELAIEELQNLVLLHIEEILQSNKKSLKNYPSMPFPRHVVRSHFDYIYIYTLNKIMTSYGGIGKTFMWKTLVSIFRSKGDIVLTISSSGIASLLPPNGRTTYSKFVIHVPTLDNSTCNIYQGTELATLLKATKLIIWDEAPMTHNVPFGGKVVVFGGDFWKILSVIPKGSRSDIVHATINASYMWDYCTFLKLTKNMCLYHNSKMSNIEIPPEFLITNFTYPIEFIVTYSYPNIRHNYNNEDFLKSKAILASNIEIVDQINKYVLNIMPGDEKEYLRCDSIDMTDVFLHSLKTFGLLNHKIRLKTGTPIMLIQNLDQAEGLCNGTGLIVSRMSNHSLEFVGLYLPKSVFINGQLYVAFSRIQSKSGLKIMIHDKEGKPQNITTNVIFKEMFQNL</sequence>
<keyword evidence="1" id="KW-0067">ATP-binding</keyword>
<accession>A0A0R0GTV4</accession>
<dbReference type="InParanoid" id="A0A0R0GTV4"/>
<dbReference type="Gramene" id="KRH17727">
    <property type="protein sequence ID" value="KRH17727"/>
    <property type="gene ID" value="GLYMA_13G010300"/>
</dbReference>
<dbReference type="GO" id="GO:0005524">
    <property type="term" value="F:ATP binding"/>
    <property type="evidence" value="ECO:0007669"/>
    <property type="project" value="UniProtKB-KW"/>
</dbReference>
<dbReference type="SMR" id="A0A0R0GTV4"/>
<keyword evidence="7" id="KW-1185">Reference proteome</keyword>
<dbReference type="EC" id="5.6.2.3" evidence="1"/>
<dbReference type="Pfam" id="PF14214">
    <property type="entry name" value="Helitron_like_N"/>
    <property type="match status" value="1"/>
</dbReference>
<dbReference type="STRING" id="3847.A0A0R0GTV4"/>
<dbReference type="GO" id="GO:0000723">
    <property type="term" value="P:telomere maintenance"/>
    <property type="evidence" value="ECO:0007669"/>
    <property type="project" value="InterPro"/>
</dbReference>
<dbReference type="EMBL" id="CM000846">
    <property type="protein sequence ID" value="KRH17727.1"/>
    <property type="molecule type" value="Genomic_DNA"/>
</dbReference>
<keyword evidence="1" id="KW-0233">DNA recombination</keyword>
<reference evidence="5" key="3">
    <citation type="submission" date="2018-07" db="EMBL/GenBank/DDBJ databases">
        <title>WGS assembly of Glycine max.</title>
        <authorList>
            <person name="Schmutz J."/>
            <person name="Cannon S."/>
            <person name="Schlueter J."/>
            <person name="Ma J."/>
            <person name="Mitros T."/>
            <person name="Nelson W."/>
            <person name="Hyten D."/>
            <person name="Song Q."/>
            <person name="Thelen J."/>
            <person name="Cheng J."/>
            <person name="Xu D."/>
            <person name="Hellsten U."/>
            <person name="May G."/>
            <person name="Yu Y."/>
            <person name="Sakurai T."/>
            <person name="Umezawa T."/>
            <person name="Bhattacharyya M."/>
            <person name="Sandhu D."/>
            <person name="Valliyodan B."/>
            <person name="Lindquist E."/>
            <person name="Peto M."/>
            <person name="Grant D."/>
            <person name="Shu S."/>
            <person name="Goodstein D."/>
            <person name="Barry K."/>
            <person name="Futrell-Griggs M."/>
            <person name="Abernathy B."/>
            <person name="Du J."/>
            <person name="Tian Z."/>
            <person name="Zhu L."/>
            <person name="Gill N."/>
            <person name="Joshi T."/>
            <person name="Libault M."/>
            <person name="Sethuraman A."/>
            <person name="Zhang X."/>
            <person name="Shinozaki K."/>
            <person name="Nguyen H."/>
            <person name="Wing R."/>
            <person name="Cregan P."/>
            <person name="Specht J."/>
            <person name="Grimwood J."/>
            <person name="Rokhsar D."/>
            <person name="Stacey G."/>
            <person name="Shoemaker R."/>
            <person name="Jackson S."/>
        </authorList>
    </citation>
    <scope>NUCLEOTIDE SEQUENCE</scope>
    <source>
        <tissue evidence="5">Callus</tissue>
    </source>
</reference>
<organism evidence="5">
    <name type="scientific">Glycine max</name>
    <name type="common">Soybean</name>
    <name type="synonym">Glycine hispida</name>
    <dbReference type="NCBI Taxonomy" id="3847"/>
    <lineage>
        <taxon>Eukaryota</taxon>
        <taxon>Viridiplantae</taxon>
        <taxon>Streptophyta</taxon>
        <taxon>Embryophyta</taxon>
        <taxon>Tracheophyta</taxon>
        <taxon>Spermatophyta</taxon>
        <taxon>Magnoliopsida</taxon>
        <taxon>eudicotyledons</taxon>
        <taxon>Gunneridae</taxon>
        <taxon>Pentapetalae</taxon>
        <taxon>rosids</taxon>
        <taxon>fabids</taxon>
        <taxon>Fabales</taxon>
        <taxon>Fabaceae</taxon>
        <taxon>Papilionoideae</taxon>
        <taxon>50 kb inversion clade</taxon>
        <taxon>NPAAA clade</taxon>
        <taxon>indigoferoid/millettioid clade</taxon>
        <taxon>Phaseoleae</taxon>
        <taxon>Glycine</taxon>
        <taxon>Glycine subgen. Soja</taxon>
    </lineage>
</organism>
<dbReference type="SUPFAM" id="SSF52540">
    <property type="entry name" value="P-loop containing nucleoside triphosphate hydrolases"/>
    <property type="match status" value="2"/>
</dbReference>
<feature type="domain" description="DNA helicase Pif1-like DEAD-box helicase" evidence="2">
    <location>
        <begin position="448"/>
        <end position="537"/>
    </location>
</feature>
<feature type="domain" description="Helitron helicase-like" evidence="3">
    <location>
        <begin position="53"/>
        <end position="144"/>
    </location>
</feature>
<comment type="similarity">
    <text evidence="1">Belongs to the helicase family.</text>
</comment>
<comment type="catalytic activity">
    <reaction evidence="1">
        <text>ATP + H2O = ADP + phosphate + H(+)</text>
        <dbReference type="Rhea" id="RHEA:13065"/>
        <dbReference type="ChEBI" id="CHEBI:15377"/>
        <dbReference type="ChEBI" id="CHEBI:15378"/>
        <dbReference type="ChEBI" id="CHEBI:30616"/>
        <dbReference type="ChEBI" id="CHEBI:43474"/>
        <dbReference type="ChEBI" id="CHEBI:456216"/>
        <dbReference type="EC" id="5.6.2.3"/>
    </reaction>
</comment>
<keyword evidence="1" id="KW-0227">DNA damage</keyword>
<evidence type="ECO:0000313" key="7">
    <source>
        <dbReference type="Proteomes" id="UP000008827"/>
    </source>
</evidence>
<dbReference type="AlphaFoldDB" id="A0A0R0GTV4"/>
<feature type="domain" description="DNA helicase Pif1-like 2B" evidence="4">
    <location>
        <begin position="679"/>
        <end position="722"/>
    </location>
</feature>
<protein>
    <recommendedName>
        <fullName evidence="1">ATP-dependent DNA helicase</fullName>
        <ecNumber evidence="1">5.6.2.3</ecNumber>
    </recommendedName>
</protein>
<dbReference type="InterPro" id="IPR025476">
    <property type="entry name" value="Helitron_helicase-like"/>
</dbReference>
<dbReference type="EnsemblPlants" id="KRH17727">
    <property type="protein sequence ID" value="KRH17727"/>
    <property type="gene ID" value="GLYMA_13G010300"/>
</dbReference>